<comment type="caution">
    <text evidence="3">The sequence shown here is derived from an EMBL/GenBank/DDBJ whole genome shotgun (WGS) entry which is preliminary data.</text>
</comment>
<feature type="transmembrane region" description="Helical" evidence="2">
    <location>
        <begin position="17"/>
        <end position="38"/>
    </location>
</feature>
<dbReference type="AlphaFoldDB" id="A0A543FAB1"/>
<keyword evidence="2" id="KW-0472">Membrane</keyword>
<protein>
    <submittedName>
        <fullName evidence="3">Uncharacterized protein</fullName>
    </submittedName>
</protein>
<feature type="region of interest" description="Disordered" evidence="1">
    <location>
        <begin position="44"/>
        <end position="69"/>
    </location>
</feature>
<reference evidence="3 4" key="1">
    <citation type="submission" date="2019-06" db="EMBL/GenBank/DDBJ databases">
        <title>Sequencing the genomes of 1000 actinobacteria strains.</title>
        <authorList>
            <person name="Klenk H.-P."/>
        </authorList>
    </citation>
    <scope>NUCLEOTIDE SEQUENCE [LARGE SCALE GENOMIC DNA]</scope>
    <source>
        <strain evidence="3 4">DSM 103495</strain>
    </source>
</reference>
<evidence type="ECO:0000313" key="3">
    <source>
        <dbReference type="EMBL" id="TQM30762.1"/>
    </source>
</evidence>
<gene>
    <name evidence="3" type="ORF">FB390_2398</name>
</gene>
<keyword evidence="2" id="KW-0812">Transmembrane</keyword>
<keyword evidence="2" id="KW-1133">Transmembrane helix</keyword>
<evidence type="ECO:0000256" key="1">
    <source>
        <dbReference type="SAM" id="MobiDB-lite"/>
    </source>
</evidence>
<dbReference type="RefSeq" id="WP_141808988.1">
    <property type="nucleotide sequence ID" value="NZ_VFPG01000001.1"/>
</dbReference>
<proteinExistence type="predicted"/>
<organism evidence="3 4">
    <name type="scientific">Nocardia bhagyanarayanae</name>
    <dbReference type="NCBI Taxonomy" id="1215925"/>
    <lineage>
        <taxon>Bacteria</taxon>
        <taxon>Bacillati</taxon>
        <taxon>Actinomycetota</taxon>
        <taxon>Actinomycetes</taxon>
        <taxon>Mycobacteriales</taxon>
        <taxon>Nocardiaceae</taxon>
        <taxon>Nocardia</taxon>
    </lineage>
</organism>
<evidence type="ECO:0000313" key="4">
    <source>
        <dbReference type="Proteomes" id="UP000316331"/>
    </source>
</evidence>
<sequence length="69" mass="7478">MFWNDDDDRPRNRPQEWAGATVVFGVLLVLAVMLAILVSTADFGEGSRSTVPRTPGSCQPFCTAPPSEP</sequence>
<name>A0A543FAB1_9NOCA</name>
<accession>A0A543FAB1</accession>
<dbReference type="OrthoDB" id="4569871at2"/>
<dbReference type="Proteomes" id="UP000316331">
    <property type="component" value="Unassembled WGS sequence"/>
</dbReference>
<dbReference type="EMBL" id="VFPG01000001">
    <property type="protein sequence ID" value="TQM30762.1"/>
    <property type="molecule type" value="Genomic_DNA"/>
</dbReference>
<keyword evidence="4" id="KW-1185">Reference proteome</keyword>
<evidence type="ECO:0000256" key="2">
    <source>
        <dbReference type="SAM" id="Phobius"/>
    </source>
</evidence>